<accession>A0A7S8HB55</accession>
<sequence>MSSLKLAKANAIVRGAFKRAGELGLKPIAVAVLDAGGHLKAFQAQDGTSFLRPGVAHGKAYGAIALGQGSRGLNDAALERPHFVQALNGLTGGALVPVPGGVLIRDGRGNLVGAVGISGDASDNDEACAVAGVEAAGYTAQTD</sequence>
<dbReference type="InterPro" id="IPR005624">
    <property type="entry name" value="PduO/GlcC-like"/>
</dbReference>
<dbReference type="KEGG" id="kmn:HW532_05930"/>
<dbReference type="EMBL" id="CP058214">
    <property type="protein sequence ID" value="QPC42282.1"/>
    <property type="molecule type" value="Genomic_DNA"/>
</dbReference>
<dbReference type="RefSeq" id="WP_213163513.1">
    <property type="nucleotide sequence ID" value="NZ_CP058214.1"/>
</dbReference>
<dbReference type="Pfam" id="PF03928">
    <property type="entry name" value="HbpS-like"/>
    <property type="match status" value="1"/>
</dbReference>
<evidence type="ECO:0000313" key="2">
    <source>
        <dbReference type="Proteomes" id="UP000593594"/>
    </source>
</evidence>
<evidence type="ECO:0000313" key="1">
    <source>
        <dbReference type="EMBL" id="QPC42282.1"/>
    </source>
</evidence>
<keyword evidence="2" id="KW-1185">Reference proteome</keyword>
<dbReference type="InterPro" id="IPR052517">
    <property type="entry name" value="GlcG_carb_metab_protein"/>
</dbReference>
<name>A0A7S8HB55_9HYPH</name>
<dbReference type="PANTHER" id="PTHR34309">
    <property type="entry name" value="SLR1406 PROTEIN"/>
    <property type="match status" value="1"/>
</dbReference>
<proteinExistence type="predicted"/>
<dbReference type="Gene3D" id="3.30.450.150">
    <property type="entry name" value="Haem-degrading domain"/>
    <property type="match status" value="1"/>
</dbReference>
<dbReference type="PANTHER" id="PTHR34309:SF10">
    <property type="entry name" value="SLR1406 PROTEIN"/>
    <property type="match status" value="1"/>
</dbReference>
<reference evidence="1 2" key="1">
    <citation type="submission" date="2020-06" db="EMBL/GenBank/DDBJ databases">
        <title>Genome sequence of 2 isolates from Red Sea Mangroves.</title>
        <authorList>
            <person name="Sefrji F."/>
            <person name="Michoud G."/>
            <person name="Merlino G."/>
            <person name="Daffonchio D."/>
        </authorList>
    </citation>
    <scope>NUCLEOTIDE SEQUENCE [LARGE SCALE GENOMIC DNA]</scope>
    <source>
        <strain evidence="1 2">R1DC25</strain>
    </source>
</reference>
<dbReference type="InterPro" id="IPR038084">
    <property type="entry name" value="PduO/GlcC-like_sf"/>
</dbReference>
<gene>
    <name evidence="1" type="ORF">HW532_05930</name>
</gene>
<organism evidence="1 2">
    <name type="scientific">Kaustia mangrovi</name>
    <dbReference type="NCBI Taxonomy" id="2593653"/>
    <lineage>
        <taxon>Bacteria</taxon>
        <taxon>Pseudomonadati</taxon>
        <taxon>Pseudomonadota</taxon>
        <taxon>Alphaproteobacteria</taxon>
        <taxon>Hyphomicrobiales</taxon>
        <taxon>Parvibaculaceae</taxon>
        <taxon>Kaustia</taxon>
    </lineage>
</organism>
<protein>
    <submittedName>
        <fullName evidence="1">Heme-binding protein</fullName>
    </submittedName>
</protein>
<dbReference type="AlphaFoldDB" id="A0A7S8HB55"/>
<dbReference type="Proteomes" id="UP000593594">
    <property type="component" value="Chromosome"/>
</dbReference>
<dbReference type="SUPFAM" id="SSF143744">
    <property type="entry name" value="GlcG-like"/>
    <property type="match status" value="1"/>
</dbReference>